<evidence type="ECO:0000313" key="2">
    <source>
        <dbReference type="Proteomes" id="UP000325811"/>
    </source>
</evidence>
<dbReference type="Proteomes" id="UP000325811">
    <property type="component" value="Chromosome I"/>
</dbReference>
<reference evidence="1 2" key="1">
    <citation type="submission" date="2019-08" db="EMBL/GenBank/DDBJ databases">
        <authorList>
            <person name="Herpell B J."/>
        </authorList>
    </citation>
    <scope>NUCLEOTIDE SEQUENCE [LARGE SCALE GENOMIC DNA]</scope>
    <source>
        <strain evidence="2">Msb3</strain>
    </source>
</reference>
<dbReference type="AlphaFoldDB" id="A0A5Q4Z2A1"/>
<accession>A0A5Q4Z2A1</accession>
<sequence>MIRGNTVRAPARLSLSVQRYGVGIIPQIVKRPLGTANAHSTGFQR</sequence>
<name>A0A5Q4Z2A1_9BURK</name>
<protein>
    <submittedName>
        <fullName evidence="1">Uncharacterized protein</fullName>
    </submittedName>
</protein>
<proteinExistence type="predicted"/>
<organism evidence="1 2">
    <name type="scientific">Paraburkholderia dioscoreae</name>
    <dbReference type="NCBI Taxonomy" id="2604047"/>
    <lineage>
        <taxon>Bacteria</taxon>
        <taxon>Pseudomonadati</taxon>
        <taxon>Pseudomonadota</taxon>
        <taxon>Betaproteobacteria</taxon>
        <taxon>Burkholderiales</taxon>
        <taxon>Burkholderiaceae</taxon>
        <taxon>Paraburkholderia</taxon>
    </lineage>
</organism>
<dbReference type="KEGG" id="pdio:PDMSB3_2874"/>
<keyword evidence="2" id="KW-1185">Reference proteome</keyword>
<gene>
    <name evidence="1" type="ORF">PDMSB3_2874</name>
</gene>
<dbReference type="EMBL" id="LR699553">
    <property type="protein sequence ID" value="VVD29330.1"/>
    <property type="molecule type" value="Genomic_DNA"/>
</dbReference>
<evidence type="ECO:0000313" key="1">
    <source>
        <dbReference type="EMBL" id="VVD29330.1"/>
    </source>
</evidence>